<organism evidence="1 2">
    <name type="scientific">Myriangium duriaei CBS 260.36</name>
    <dbReference type="NCBI Taxonomy" id="1168546"/>
    <lineage>
        <taxon>Eukaryota</taxon>
        <taxon>Fungi</taxon>
        <taxon>Dikarya</taxon>
        <taxon>Ascomycota</taxon>
        <taxon>Pezizomycotina</taxon>
        <taxon>Dothideomycetes</taxon>
        <taxon>Dothideomycetidae</taxon>
        <taxon>Myriangiales</taxon>
        <taxon>Myriangiaceae</taxon>
        <taxon>Myriangium</taxon>
    </lineage>
</organism>
<proteinExistence type="predicted"/>
<protein>
    <submittedName>
        <fullName evidence="1">Uncharacterized protein</fullName>
    </submittedName>
</protein>
<dbReference type="Proteomes" id="UP000799439">
    <property type="component" value="Unassembled WGS sequence"/>
</dbReference>
<sequence length="170" mass="19480">MAKWRDFFWPKEASESLPHGHDVQFGHHVEAWMHAAVQLPREAEIFLETGATWLDFGELGRLAAQTGFNKRNVRYMFTDVKYSGCGIPCEETLRPVTMSAISNIALPKNFDNAFESGDHLDWLRSLGCRGVWDNSTQRAKKCLPERGWDGRVRQWRAMLGKDHQGGQVYL</sequence>
<keyword evidence="2" id="KW-1185">Reference proteome</keyword>
<comment type="caution">
    <text evidence="1">The sequence shown here is derived from an EMBL/GenBank/DDBJ whole genome shotgun (WGS) entry which is preliminary data.</text>
</comment>
<dbReference type="AlphaFoldDB" id="A0A9P4J4N4"/>
<name>A0A9P4J4N4_9PEZI</name>
<dbReference type="EMBL" id="ML996083">
    <property type="protein sequence ID" value="KAF2154749.1"/>
    <property type="molecule type" value="Genomic_DNA"/>
</dbReference>
<gene>
    <name evidence="1" type="ORF">K461DRAFT_275909</name>
</gene>
<evidence type="ECO:0000313" key="2">
    <source>
        <dbReference type="Proteomes" id="UP000799439"/>
    </source>
</evidence>
<evidence type="ECO:0000313" key="1">
    <source>
        <dbReference type="EMBL" id="KAF2154749.1"/>
    </source>
</evidence>
<accession>A0A9P4J4N4</accession>
<reference evidence="1" key="1">
    <citation type="journal article" date="2020" name="Stud. Mycol.">
        <title>101 Dothideomycetes genomes: a test case for predicting lifestyles and emergence of pathogens.</title>
        <authorList>
            <person name="Haridas S."/>
            <person name="Albert R."/>
            <person name="Binder M."/>
            <person name="Bloem J."/>
            <person name="Labutti K."/>
            <person name="Salamov A."/>
            <person name="Andreopoulos B."/>
            <person name="Baker S."/>
            <person name="Barry K."/>
            <person name="Bills G."/>
            <person name="Bluhm B."/>
            <person name="Cannon C."/>
            <person name="Castanera R."/>
            <person name="Culley D."/>
            <person name="Daum C."/>
            <person name="Ezra D."/>
            <person name="Gonzalez J."/>
            <person name="Henrissat B."/>
            <person name="Kuo A."/>
            <person name="Liang C."/>
            <person name="Lipzen A."/>
            <person name="Lutzoni F."/>
            <person name="Magnuson J."/>
            <person name="Mondo S."/>
            <person name="Nolan M."/>
            <person name="Ohm R."/>
            <person name="Pangilinan J."/>
            <person name="Park H.-J."/>
            <person name="Ramirez L."/>
            <person name="Alfaro M."/>
            <person name="Sun H."/>
            <person name="Tritt A."/>
            <person name="Yoshinaga Y."/>
            <person name="Zwiers L.-H."/>
            <person name="Turgeon B."/>
            <person name="Goodwin S."/>
            <person name="Spatafora J."/>
            <person name="Crous P."/>
            <person name="Grigoriev I."/>
        </authorList>
    </citation>
    <scope>NUCLEOTIDE SEQUENCE</scope>
    <source>
        <strain evidence="1">CBS 260.36</strain>
    </source>
</reference>